<reference evidence="1" key="1">
    <citation type="submission" date="2019-08" db="EMBL/GenBank/DDBJ databases">
        <authorList>
            <person name="Kucharzyk K."/>
            <person name="Murdoch R.W."/>
            <person name="Higgins S."/>
            <person name="Loffler F."/>
        </authorList>
    </citation>
    <scope>NUCLEOTIDE SEQUENCE</scope>
</reference>
<sequence>MEKVLYTIDELTGLINAAALMRPNRSVLDMELKSLKKKFKTPSFAAGVDRDVVTRGAEMLGMDLDAVLSEALEGMKTIAPALGLDGNAG</sequence>
<accession>A0A645J005</accession>
<dbReference type="PANTHER" id="PTHR38659:SF2">
    <property type="entry name" value="HDIG DOMAIN PROTEIN"/>
    <property type="match status" value="1"/>
</dbReference>
<proteinExistence type="predicted"/>
<dbReference type="PANTHER" id="PTHR38659">
    <property type="entry name" value="METAL-DEPENDENT PHOSPHOHYDROLASE"/>
    <property type="match status" value="1"/>
</dbReference>
<dbReference type="EMBL" id="VSSQ01127506">
    <property type="protein sequence ID" value="MPN56776.1"/>
    <property type="molecule type" value="Genomic_DNA"/>
</dbReference>
<protein>
    <submittedName>
        <fullName evidence="1">Uncharacterized protein</fullName>
    </submittedName>
</protein>
<evidence type="ECO:0000313" key="1">
    <source>
        <dbReference type="EMBL" id="MPN56776.1"/>
    </source>
</evidence>
<comment type="caution">
    <text evidence="1">The sequence shown here is derived from an EMBL/GenBank/DDBJ whole genome shotgun (WGS) entry which is preliminary data.</text>
</comment>
<gene>
    <name evidence="1" type="ORF">SDC9_204468</name>
</gene>
<organism evidence="1">
    <name type="scientific">bioreactor metagenome</name>
    <dbReference type="NCBI Taxonomy" id="1076179"/>
    <lineage>
        <taxon>unclassified sequences</taxon>
        <taxon>metagenomes</taxon>
        <taxon>ecological metagenomes</taxon>
    </lineage>
</organism>
<dbReference type="AlphaFoldDB" id="A0A645J005"/>
<name>A0A645J005_9ZZZZ</name>